<feature type="region of interest" description="Disordered" evidence="1">
    <location>
        <begin position="66"/>
        <end position="95"/>
    </location>
</feature>
<dbReference type="AlphaFoldDB" id="A0A5J4ZCI7"/>
<accession>A0A5J4ZCI7</accession>
<feature type="region of interest" description="Disordered" evidence="1">
    <location>
        <begin position="1"/>
        <end position="43"/>
    </location>
</feature>
<evidence type="ECO:0000313" key="2">
    <source>
        <dbReference type="EMBL" id="KAA8515268.1"/>
    </source>
</evidence>
<keyword evidence="3" id="KW-1185">Reference proteome</keyword>
<sequence length="95" mass="9082">MVKSLKALRVPPAPPKAATNHADTLDSLEPEQGISHGGWGSGSGGYGCQGGGGGFACLDAEGHEGAGTFLSGHPGSGIGDGSRDGSGAGGDGSLY</sequence>
<dbReference type="Proteomes" id="UP000325577">
    <property type="component" value="Linkage Group LG9"/>
</dbReference>
<name>A0A5J4ZCI7_9ASTE</name>
<evidence type="ECO:0000256" key="1">
    <source>
        <dbReference type="SAM" id="MobiDB-lite"/>
    </source>
</evidence>
<evidence type="ECO:0000313" key="3">
    <source>
        <dbReference type="Proteomes" id="UP000325577"/>
    </source>
</evidence>
<organism evidence="2 3">
    <name type="scientific">Nyssa sinensis</name>
    <dbReference type="NCBI Taxonomy" id="561372"/>
    <lineage>
        <taxon>Eukaryota</taxon>
        <taxon>Viridiplantae</taxon>
        <taxon>Streptophyta</taxon>
        <taxon>Embryophyta</taxon>
        <taxon>Tracheophyta</taxon>
        <taxon>Spermatophyta</taxon>
        <taxon>Magnoliopsida</taxon>
        <taxon>eudicotyledons</taxon>
        <taxon>Gunneridae</taxon>
        <taxon>Pentapetalae</taxon>
        <taxon>asterids</taxon>
        <taxon>Cornales</taxon>
        <taxon>Nyssaceae</taxon>
        <taxon>Nyssa</taxon>
    </lineage>
</organism>
<feature type="compositionally biased region" description="Gly residues" evidence="1">
    <location>
        <begin position="74"/>
        <end position="95"/>
    </location>
</feature>
<proteinExistence type="predicted"/>
<gene>
    <name evidence="2" type="ORF">F0562_018502</name>
</gene>
<dbReference type="EMBL" id="CM018052">
    <property type="protein sequence ID" value="KAA8515268.1"/>
    <property type="molecule type" value="Genomic_DNA"/>
</dbReference>
<reference evidence="2 3" key="1">
    <citation type="submission" date="2019-09" db="EMBL/GenBank/DDBJ databases">
        <title>A chromosome-level genome assembly of the Chinese tupelo Nyssa sinensis.</title>
        <authorList>
            <person name="Yang X."/>
            <person name="Kang M."/>
            <person name="Yang Y."/>
            <person name="Xiong H."/>
            <person name="Wang M."/>
            <person name="Zhang Z."/>
            <person name="Wang Z."/>
            <person name="Wu H."/>
            <person name="Ma T."/>
            <person name="Liu J."/>
            <person name="Xi Z."/>
        </authorList>
    </citation>
    <scope>NUCLEOTIDE SEQUENCE [LARGE SCALE GENOMIC DNA]</scope>
    <source>
        <strain evidence="2">J267</strain>
        <tissue evidence="2">Leaf</tissue>
    </source>
</reference>
<protein>
    <submittedName>
        <fullName evidence="2">Uncharacterized protein</fullName>
    </submittedName>
</protein>